<dbReference type="SUPFAM" id="SSF50978">
    <property type="entry name" value="WD40 repeat-like"/>
    <property type="match status" value="1"/>
</dbReference>
<evidence type="ECO:0008006" key="5">
    <source>
        <dbReference type="Google" id="ProtNLM"/>
    </source>
</evidence>
<dbReference type="RefSeq" id="XP_014143219.1">
    <property type="nucleotide sequence ID" value="XM_014287744.1"/>
</dbReference>
<protein>
    <recommendedName>
        <fullName evidence="5">Anaphase-promoting complex subunit 4 WD40 domain-containing protein</fullName>
    </recommendedName>
</protein>
<dbReference type="InterPro" id="IPR015943">
    <property type="entry name" value="WD40/YVTN_repeat-like_dom_sf"/>
</dbReference>
<dbReference type="GeneID" id="25918676"/>
<dbReference type="GO" id="GO:0030042">
    <property type="term" value="P:actin filament depolymerization"/>
    <property type="evidence" value="ECO:0007669"/>
    <property type="project" value="TreeGrafter"/>
</dbReference>
<proteinExistence type="predicted"/>
<name>A0A0L0EXW0_9EUKA</name>
<dbReference type="AlphaFoldDB" id="A0A0L0EXW0"/>
<reference evidence="3 4" key="1">
    <citation type="submission" date="2011-02" db="EMBL/GenBank/DDBJ databases">
        <title>The Genome Sequence of Sphaeroforma arctica JP610.</title>
        <authorList>
            <consortium name="The Broad Institute Genome Sequencing Platform"/>
            <person name="Russ C."/>
            <person name="Cuomo C."/>
            <person name="Young S.K."/>
            <person name="Zeng Q."/>
            <person name="Gargeya S."/>
            <person name="Alvarado L."/>
            <person name="Berlin A."/>
            <person name="Chapman S.B."/>
            <person name="Chen Z."/>
            <person name="Freedman E."/>
            <person name="Gellesch M."/>
            <person name="Goldberg J."/>
            <person name="Griggs A."/>
            <person name="Gujja S."/>
            <person name="Heilman E."/>
            <person name="Heiman D."/>
            <person name="Howarth C."/>
            <person name="Mehta T."/>
            <person name="Neiman D."/>
            <person name="Pearson M."/>
            <person name="Roberts A."/>
            <person name="Saif S."/>
            <person name="Shea T."/>
            <person name="Shenoy N."/>
            <person name="Sisk P."/>
            <person name="Stolte C."/>
            <person name="Sykes S."/>
            <person name="White J."/>
            <person name="Yandava C."/>
            <person name="Burger G."/>
            <person name="Gray M.W."/>
            <person name="Holland P.W.H."/>
            <person name="King N."/>
            <person name="Lang F.B.F."/>
            <person name="Roger A.J."/>
            <person name="Ruiz-Trillo I."/>
            <person name="Haas B."/>
            <person name="Nusbaum C."/>
            <person name="Birren B."/>
        </authorList>
    </citation>
    <scope>NUCLEOTIDE SEQUENCE [LARGE SCALE GENOMIC DNA]</scope>
    <source>
        <strain evidence="3 4">JP610</strain>
    </source>
</reference>
<gene>
    <name evidence="3" type="ORF">SARC_18172</name>
</gene>
<evidence type="ECO:0000256" key="1">
    <source>
        <dbReference type="ARBA" id="ARBA00022574"/>
    </source>
</evidence>
<dbReference type="Gene3D" id="2.130.10.10">
    <property type="entry name" value="YVTN repeat-like/Quinoprotein amine dehydrogenase"/>
    <property type="match status" value="1"/>
</dbReference>
<feature type="non-terminal residue" evidence="3">
    <location>
        <position position="68"/>
    </location>
</feature>
<keyword evidence="1" id="KW-0853">WD repeat</keyword>
<keyword evidence="4" id="KW-1185">Reference proteome</keyword>
<keyword evidence="2" id="KW-0677">Repeat</keyword>
<evidence type="ECO:0000313" key="4">
    <source>
        <dbReference type="Proteomes" id="UP000054560"/>
    </source>
</evidence>
<dbReference type="GO" id="GO:0051015">
    <property type="term" value="F:actin filament binding"/>
    <property type="evidence" value="ECO:0007669"/>
    <property type="project" value="TreeGrafter"/>
</dbReference>
<dbReference type="InterPro" id="IPR036322">
    <property type="entry name" value="WD40_repeat_dom_sf"/>
</dbReference>
<dbReference type="OrthoDB" id="2306at2759"/>
<dbReference type="STRING" id="667725.A0A0L0EXW0"/>
<organism evidence="3 4">
    <name type="scientific">Sphaeroforma arctica JP610</name>
    <dbReference type="NCBI Taxonomy" id="667725"/>
    <lineage>
        <taxon>Eukaryota</taxon>
        <taxon>Ichthyosporea</taxon>
        <taxon>Ichthyophonida</taxon>
        <taxon>Sphaeroforma</taxon>
    </lineage>
</organism>
<dbReference type="EMBL" id="KQ255866">
    <property type="protein sequence ID" value="KNC69317.1"/>
    <property type="molecule type" value="Genomic_DNA"/>
</dbReference>
<dbReference type="PANTHER" id="PTHR19856:SF0">
    <property type="entry name" value="WD REPEAT-CONTAINING PROTEIN 1"/>
    <property type="match status" value="1"/>
</dbReference>
<dbReference type="eggNOG" id="KOG0318">
    <property type="taxonomic scope" value="Eukaryota"/>
</dbReference>
<sequence length="68" mass="7340">MVTEFTFGADVNDQQMGCLWTPTELITLSLSGSINYLDRENPSAPKKIISGHNKNISALAVSQDGSKV</sequence>
<dbReference type="PANTHER" id="PTHR19856">
    <property type="entry name" value="WD-REPEATCONTAINING PROTEIN WDR1"/>
    <property type="match status" value="1"/>
</dbReference>
<dbReference type="Proteomes" id="UP000054560">
    <property type="component" value="Unassembled WGS sequence"/>
</dbReference>
<dbReference type="GO" id="GO:0030864">
    <property type="term" value="C:cortical actin cytoskeleton"/>
    <property type="evidence" value="ECO:0007669"/>
    <property type="project" value="TreeGrafter"/>
</dbReference>
<evidence type="ECO:0000256" key="2">
    <source>
        <dbReference type="ARBA" id="ARBA00022737"/>
    </source>
</evidence>
<evidence type="ECO:0000313" key="3">
    <source>
        <dbReference type="EMBL" id="KNC69317.1"/>
    </source>
</evidence>
<accession>A0A0L0EXW0</accession>